<dbReference type="InterPro" id="IPR057744">
    <property type="entry name" value="OTAase-like"/>
</dbReference>
<dbReference type="PANTHER" id="PTHR43135">
    <property type="entry name" value="ALPHA-D-RIBOSE 1-METHYLPHOSPHONATE 5-TRIPHOSPHATE DIPHOSPHATASE"/>
    <property type="match status" value="1"/>
</dbReference>
<dbReference type="InterPro" id="IPR032466">
    <property type="entry name" value="Metal_Hydrolase"/>
</dbReference>
<dbReference type="RefSeq" id="WP_135245943.1">
    <property type="nucleotide sequence ID" value="NZ_SIHO01000002.1"/>
</dbReference>
<name>A0A4Y9ENK1_9SPHN</name>
<dbReference type="InterPro" id="IPR051781">
    <property type="entry name" value="Metallo-dep_Hydrolase"/>
</dbReference>
<keyword evidence="4" id="KW-1185">Reference proteome</keyword>
<dbReference type="PANTHER" id="PTHR43135:SF3">
    <property type="entry name" value="ALPHA-D-RIBOSE 1-METHYLPHOSPHONATE 5-TRIPHOSPHATE DIPHOSPHATASE"/>
    <property type="match status" value="1"/>
</dbReference>
<accession>A0A4Y9ENK1</accession>
<dbReference type="Pfam" id="PF01979">
    <property type="entry name" value="Amidohydro_1"/>
    <property type="match status" value="1"/>
</dbReference>
<proteinExistence type="predicted"/>
<organism evidence="3 4">
    <name type="scientific">Glacieibacterium arshaanense</name>
    <dbReference type="NCBI Taxonomy" id="2511025"/>
    <lineage>
        <taxon>Bacteria</taxon>
        <taxon>Pseudomonadati</taxon>
        <taxon>Pseudomonadota</taxon>
        <taxon>Alphaproteobacteria</taxon>
        <taxon>Sphingomonadales</taxon>
        <taxon>Sphingosinicellaceae</taxon>
        <taxon>Glacieibacterium</taxon>
    </lineage>
</organism>
<feature type="chain" id="PRO_5021238677" evidence="1">
    <location>
        <begin position="18"/>
        <end position="415"/>
    </location>
</feature>
<dbReference type="AlphaFoldDB" id="A0A4Y9ENK1"/>
<evidence type="ECO:0000259" key="2">
    <source>
        <dbReference type="Pfam" id="PF01979"/>
    </source>
</evidence>
<feature type="domain" description="Amidohydrolase-related" evidence="2">
    <location>
        <begin position="68"/>
        <end position="408"/>
    </location>
</feature>
<dbReference type="Gene3D" id="2.30.40.10">
    <property type="entry name" value="Urease, subunit C, domain 1"/>
    <property type="match status" value="1"/>
</dbReference>
<evidence type="ECO:0000256" key="1">
    <source>
        <dbReference type="SAM" id="SignalP"/>
    </source>
</evidence>
<dbReference type="InterPro" id="IPR011059">
    <property type="entry name" value="Metal-dep_hydrolase_composite"/>
</dbReference>
<dbReference type="Proteomes" id="UP000297737">
    <property type="component" value="Unassembled WGS sequence"/>
</dbReference>
<reference evidence="3 4" key="1">
    <citation type="submission" date="2019-02" db="EMBL/GenBank/DDBJ databases">
        <title>Polymorphobacter sp. isolated from the lake at the Tibet of China.</title>
        <authorList>
            <person name="Li A."/>
        </authorList>
    </citation>
    <scope>NUCLEOTIDE SEQUENCE [LARGE SCALE GENOMIC DNA]</scope>
    <source>
        <strain evidence="3 4">DJ1R-1</strain>
    </source>
</reference>
<dbReference type="SUPFAM" id="SSF51556">
    <property type="entry name" value="Metallo-dependent hydrolases"/>
    <property type="match status" value="1"/>
</dbReference>
<gene>
    <name evidence="3" type="ORF">EUV02_09215</name>
</gene>
<dbReference type="Gene3D" id="3.20.20.140">
    <property type="entry name" value="Metal-dependent hydrolases"/>
    <property type="match status" value="1"/>
</dbReference>
<feature type="signal peptide" evidence="1">
    <location>
        <begin position="1"/>
        <end position="17"/>
    </location>
</feature>
<protein>
    <submittedName>
        <fullName evidence="3">Amidohydrolase family protein</fullName>
    </submittedName>
</protein>
<dbReference type="InterPro" id="IPR006680">
    <property type="entry name" value="Amidohydro-rel"/>
</dbReference>
<keyword evidence="1" id="KW-0732">Signal</keyword>
<evidence type="ECO:0000313" key="4">
    <source>
        <dbReference type="Proteomes" id="UP000297737"/>
    </source>
</evidence>
<sequence>MRALLALLLILAAPAVAAPTLLRPAQVWDGNSMHRDWAVLIDGERIVAAGPALAAPAGATTLDLPGQTLMPGMIEGHAHLFLHPYNETSWNDQVLHEPLALRTVRATNAARVTLEAGFTTVRDLGTEGAGYADVGLKAAIDQGLTPGPRLLIATRALVATGSYGPKGFDPGVDVPQGAEEADGEALVTAARSQIGRGADVVKLYADYRWQPGEPSRPTFSQAEMAAVVAAAHDAGRKVAAHAYTAEAMRRATLAGVDSIEHGGNGTPEVFKLMAAHNVTFCPTLAASDAVARYKGWNGAEPAPDAVREARAALTAARAAGVTICVGGDVGVYAHGTNAREVELLVAAGMPTRDALHAVTAGNAASFGVGDKVGSIVPGMLADLVAVEGDPTTDITALRRVQLVYKGGMRVPLPTR</sequence>
<evidence type="ECO:0000313" key="3">
    <source>
        <dbReference type="EMBL" id="TFU03351.1"/>
    </source>
</evidence>
<comment type="caution">
    <text evidence="3">The sequence shown here is derived from an EMBL/GenBank/DDBJ whole genome shotgun (WGS) entry which is preliminary data.</text>
</comment>
<dbReference type="OrthoDB" id="8098664at2"/>
<dbReference type="SUPFAM" id="SSF51338">
    <property type="entry name" value="Composite domain of metallo-dependent hydrolases"/>
    <property type="match status" value="1"/>
</dbReference>
<dbReference type="GO" id="GO:0016810">
    <property type="term" value="F:hydrolase activity, acting on carbon-nitrogen (but not peptide) bonds"/>
    <property type="evidence" value="ECO:0007669"/>
    <property type="project" value="InterPro"/>
</dbReference>
<keyword evidence="3" id="KW-0378">Hydrolase</keyword>
<dbReference type="CDD" id="cd01299">
    <property type="entry name" value="Met_dep_hydrolase_A"/>
    <property type="match status" value="1"/>
</dbReference>
<dbReference type="EMBL" id="SIHO01000002">
    <property type="protein sequence ID" value="TFU03351.1"/>
    <property type="molecule type" value="Genomic_DNA"/>
</dbReference>